<reference evidence="1 2" key="1">
    <citation type="journal article" date="2019" name="Genome Biol. Evol.">
        <title>Toxin and genome evolution in a Drosophila defensive symbiosis.</title>
        <authorList>
            <person name="Ballinger M.J."/>
            <person name="Gawryluk R.M."/>
            <person name="Perlman S.J."/>
        </authorList>
    </citation>
    <scope>NUCLEOTIDE SEQUENCE [LARGE SCALE GENOMIC DNA]</scope>
    <source>
        <strain evidence="2">sNeo</strain>
    </source>
</reference>
<accession>A0A433ESJ4</accession>
<protein>
    <submittedName>
        <fullName evidence="1">Uncharacterized protein</fullName>
    </submittedName>
</protein>
<evidence type="ECO:0000313" key="1">
    <source>
        <dbReference type="EMBL" id="RUP77638.1"/>
    </source>
</evidence>
<dbReference type="RefSeq" id="WP_127092773.1">
    <property type="nucleotide sequence ID" value="NZ_RAHC01000002.1"/>
</dbReference>
<dbReference type="EMBL" id="RAHC01000002">
    <property type="protein sequence ID" value="RUP77638.1"/>
    <property type="molecule type" value="Genomic_DNA"/>
</dbReference>
<evidence type="ECO:0000313" key="2">
    <source>
        <dbReference type="Proteomes" id="UP000274545"/>
    </source>
</evidence>
<organism evidence="1 2">
    <name type="scientific">Spiroplasma poulsonii</name>
    <dbReference type="NCBI Taxonomy" id="2138"/>
    <lineage>
        <taxon>Bacteria</taxon>
        <taxon>Bacillati</taxon>
        <taxon>Mycoplasmatota</taxon>
        <taxon>Mollicutes</taxon>
        <taxon>Entomoplasmatales</taxon>
        <taxon>Spiroplasmataceae</taxon>
        <taxon>Spiroplasma</taxon>
    </lineage>
</organism>
<sequence>MSTFVNVKNSYDLYDRNTDQTFLNGVMQDQRVDSYQGYIKEMGLSSDNVSDNVNYENNDFSSYVWGSEHQIFYNEVLIQFLNINNNGLPDKINRDSTKMYYDQQSYTARSINYQEFNLVANVKDVIENIKYDDSEQAIDLRLTNKIDAIKSSLKSYLLENLNNQYIDINKIVKDITVGVGRNPTTIVGTTFTKQPPINGMLRGNNNKVYQDKLLSFPSIVINVQFSYDGKFNKLYDLSYEYELPTKVVKDPWGVDKNNLNVLQSTFALSKTYTTLDMVKDLYNDYQQAILQAANDWEYRNPTGSG</sequence>
<dbReference type="AlphaFoldDB" id="A0A433ESJ4"/>
<name>A0A433ESJ4_9MOLU</name>
<comment type="caution">
    <text evidence="1">The sequence shown here is derived from an EMBL/GenBank/DDBJ whole genome shotgun (WGS) entry which is preliminary data.</text>
</comment>
<dbReference type="Proteomes" id="UP000274545">
    <property type="component" value="Unassembled WGS sequence"/>
</dbReference>
<proteinExistence type="predicted"/>
<gene>
    <name evidence="1" type="ORF">D6D54_03665</name>
</gene>